<evidence type="ECO:0000259" key="2">
    <source>
        <dbReference type="Pfam" id="PF18160"/>
    </source>
</evidence>
<gene>
    <name evidence="3" type="ORF">AZF00_09095</name>
</gene>
<dbReference type="InterPro" id="IPR041115">
    <property type="entry name" value="SLATT_5"/>
</dbReference>
<keyword evidence="1" id="KW-1133">Transmembrane helix</keyword>
<dbReference type="NCBIfam" id="NF033631">
    <property type="entry name" value="SLATT_5"/>
    <property type="match status" value="1"/>
</dbReference>
<reference evidence="3 4" key="1">
    <citation type="submission" date="2015-12" db="EMBL/GenBank/DDBJ databases">
        <authorList>
            <person name="Shamseldin A."/>
            <person name="Moawad H."/>
            <person name="Abd El-Rahim W.M."/>
            <person name="Sadowsky M.J."/>
        </authorList>
    </citation>
    <scope>NUCLEOTIDE SEQUENCE [LARGE SCALE GENOMIC DNA]</scope>
    <source>
        <strain evidence="3 4">SM2</strain>
    </source>
</reference>
<name>A0A127M5F8_9GAMM</name>
<feature type="transmembrane region" description="Helical" evidence="1">
    <location>
        <begin position="21"/>
        <end position="47"/>
    </location>
</feature>
<organism evidence="3 4">
    <name type="scientific">Zhongshania aliphaticivorans</name>
    <dbReference type="NCBI Taxonomy" id="1470434"/>
    <lineage>
        <taxon>Bacteria</taxon>
        <taxon>Pseudomonadati</taxon>
        <taxon>Pseudomonadota</taxon>
        <taxon>Gammaproteobacteria</taxon>
        <taxon>Cellvibrionales</taxon>
        <taxon>Spongiibacteraceae</taxon>
        <taxon>Zhongshania</taxon>
    </lineage>
</organism>
<dbReference type="AlphaFoldDB" id="A0A127M5F8"/>
<dbReference type="EMBL" id="CP014544">
    <property type="protein sequence ID" value="AMO68447.1"/>
    <property type="molecule type" value="Genomic_DNA"/>
</dbReference>
<accession>A0A127M5F8</accession>
<proteinExistence type="predicted"/>
<dbReference type="Pfam" id="PF18160">
    <property type="entry name" value="SLATT_5"/>
    <property type="match status" value="1"/>
</dbReference>
<evidence type="ECO:0000313" key="3">
    <source>
        <dbReference type="EMBL" id="AMO68447.1"/>
    </source>
</evidence>
<keyword evidence="1" id="KW-0472">Membrane</keyword>
<evidence type="ECO:0000313" key="4">
    <source>
        <dbReference type="Proteomes" id="UP000074119"/>
    </source>
</evidence>
<feature type="domain" description="SMODS and SLOG-associating 2TM effector" evidence="2">
    <location>
        <begin position="4"/>
        <end position="190"/>
    </location>
</feature>
<dbReference type="Proteomes" id="UP000074119">
    <property type="component" value="Chromosome"/>
</dbReference>
<keyword evidence="1" id="KW-0812">Transmembrane</keyword>
<dbReference type="STRING" id="1470434.AZF00_09095"/>
<dbReference type="RefSeq" id="WP_008250235.1">
    <property type="nucleotide sequence ID" value="NZ_CP014544.1"/>
</dbReference>
<feature type="transmembrane region" description="Helical" evidence="1">
    <location>
        <begin position="59"/>
        <end position="78"/>
    </location>
</feature>
<protein>
    <recommendedName>
        <fullName evidence="2">SMODS and SLOG-associating 2TM effector domain-containing protein</fullName>
    </recommendedName>
</protein>
<sequence length="196" mass="22597">MAFSDNIWWTRKSKIQAEKRLVSNAFQAQVVLLWYSFAGVAASVYYLKYSSSDGDMSGIAWVVYSVLVLCMSGFINGLSFKQRAGLIKECYETLNDVYQRCREFEAGKTPCVTLEELSAEYDQILGVCENHLTIDYYLAQCEAYLTTPKENRKNLDKKPTPYIWICTAWHITKRCLMMAFFYLLPVLVFILLECMA</sequence>
<dbReference type="KEGG" id="zal:AZF00_09095"/>
<evidence type="ECO:0000256" key="1">
    <source>
        <dbReference type="SAM" id="Phobius"/>
    </source>
</evidence>
<feature type="transmembrane region" description="Helical" evidence="1">
    <location>
        <begin position="175"/>
        <end position="192"/>
    </location>
</feature>